<dbReference type="OrthoDB" id="285029at2"/>
<dbReference type="AlphaFoldDB" id="A0A2U1CQW6"/>
<dbReference type="NCBIfam" id="TIGR02272">
    <property type="entry name" value="gentisate_1_2"/>
    <property type="match status" value="1"/>
</dbReference>
<dbReference type="InterPro" id="IPR047183">
    <property type="entry name" value="GDO-like"/>
</dbReference>
<dbReference type="STRING" id="1231391.GCA_000308195_03255"/>
<evidence type="ECO:0000259" key="4">
    <source>
        <dbReference type="Pfam" id="PF07883"/>
    </source>
</evidence>
<keyword evidence="1 5" id="KW-0223">Dioxygenase</keyword>
<feature type="domain" description="Cupin type-2" evidence="4">
    <location>
        <begin position="95"/>
        <end position="161"/>
    </location>
</feature>
<dbReference type="EC" id="1.13.11.4" evidence="3"/>
<evidence type="ECO:0000256" key="1">
    <source>
        <dbReference type="ARBA" id="ARBA00022964"/>
    </source>
</evidence>
<name>A0A2U1CQW6_9BURK</name>
<dbReference type="InterPro" id="IPR011960">
    <property type="entry name" value="Gentisate_dOase"/>
</dbReference>
<evidence type="ECO:0000313" key="6">
    <source>
        <dbReference type="Proteomes" id="UP000246145"/>
    </source>
</evidence>
<proteinExistence type="predicted"/>
<comment type="caution">
    <text evidence="5">The sequence shown here is derived from an EMBL/GenBank/DDBJ whole genome shotgun (WGS) entry which is preliminary data.</text>
</comment>
<dbReference type="InterPro" id="IPR011051">
    <property type="entry name" value="RmlC_Cupin_sf"/>
</dbReference>
<protein>
    <recommendedName>
        <fullName evidence="3">Gentisate 1,2-dioxygenase</fullName>
        <ecNumber evidence="3">1.13.11.4</ecNumber>
    </recommendedName>
</protein>
<dbReference type="CDD" id="cd06992">
    <property type="entry name" value="cupin_GDO-like_C"/>
    <property type="match status" value="1"/>
</dbReference>
<dbReference type="SUPFAM" id="SSF51182">
    <property type="entry name" value="RmlC-like cupins"/>
    <property type="match status" value="1"/>
</dbReference>
<dbReference type="InterPro" id="IPR014710">
    <property type="entry name" value="RmlC-like_jellyroll"/>
</dbReference>
<dbReference type="GO" id="GO:0047922">
    <property type="term" value="F:gentisate 1,2-dioxygenase activity"/>
    <property type="evidence" value="ECO:0007669"/>
    <property type="project" value="UniProtKB-UniRule"/>
</dbReference>
<dbReference type="Pfam" id="PF07883">
    <property type="entry name" value="Cupin_2"/>
    <property type="match status" value="1"/>
</dbReference>
<sequence length="345" mass="38437">MQAVQDQKELRQSFYDKIDSSNVTPLWEVLHSVITREPNTPCLPYLWKWADVQGWLEEAGGLITAQEAERRVLVLENPGLRGRTRVTHSLYAGMQLILPGEVAPAHRHTQSALRFIMQGSGAYTAVNGEKVTMSVGDFVITPSWTFHDHGNPSSEPMIWLDGLDVPIVELLDAQFMEGGSQASQEITSGANVNFAEFGHTMKPVSYQPRSQTSPLFWYPYERTREALETLKQHGEPHSCWGYKLQYTNPVTGGWAMPSIGTFMQLLPAGFKGGGYRSTDSTVYAVVEGTGRCIIGGQTLAFGPKDVFVCPSWMPYQLEADSDAVLFSYSDRPVQQALDLWREAII</sequence>
<dbReference type="InterPro" id="IPR013096">
    <property type="entry name" value="Cupin_2"/>
</dbReference>
<dbReference type="Gene3D" id="2.60.120.10">
    <property type="entry name" value="Jelly Rolls"/>
    <property type="match status" value="1"/>
</dbReference>
<keyword evidence="2" id="KW-0560">Oxidoreductase</keyword>
<dbReference type="PANTHER" id="PTHR41517:SF1">
    <property type="entry name" value="CUPIN"/>
    <property type="match status" value="1"/>
</dbReference>
<accession>A0A2U1CQW6</accession>
<dbReference type="PANTHER" id="PTHR41517">
    <property type="entry name" value="1,2-DIOXYGENASE PROTEIN-RELATED"/>
    <property type="match status" value="1"/>
</dbReference>
<gene>
    <name evidence="5" type="ORF">C7440_0683</name>
</gene>
<dbReference type="RefSeq" id="WP_116517481.1">
    <property type="nucleotide sequence ID" value="NZ_JACCEX010000001.1"/>
</dbReference>
<dbReference type="CDD" id="cd02216">
    <property type="entry name" value="cupin_GDO-like_N"/>
    <property type="match status" value="1"/>
</dbReference>
<evidence type="ECO:0000313" key="5">
    <source>
        <dbReference type="EMBL" id="PVY68288.1"/>
    </source>
</evidence>
<organism evidence="5 6">
    <name type="scientific">Pusillimonas noertemannii</name>
    <dbReference type="NCBI Taxonomy" id="305977"/>
    <lineage>
        <taxon>Bacteria</taxon>
        <taxon>Pseudomonadati</taxon>
        <taxon>Pseudomonadota</taxon>
        <taxon>Betaproteobacteria</taxon>
        <taxon>Burkholderiales</taxon>
        <taxon>Alcaligenaceae</taxon>
        <taxon>Pusillimonas</taxon>
    </lineage>
</organism>
<reference evidence="5 6" key="1">
    <citation type="submission" date="2018-04" db="EMBL/GenBank/DDBJ databases">
        <title>Genomic Encyclopedia of Type Strains, Phase IV (KMG-IV): sequencing the most valuable type-strain genomes for metagenomic binning, comparative biology and taxonomic classification.</title>
        <authorList>
            <person name="Goeker M."/>
        </authorList>
    </citation>
    <scope>NUCLEOTIDE SEQUENCE [LARGE SCALE GENOMIC DNA]</scope>
    <source>
        <strain evidence="5 6">DSM 10065</strain>
    </source>
</reference>
<keyword evidence="6" id="KW-1185">Reference proteome</keyword>
<evidence type="ECO:0000256" key="3">
    <source>
        <dbReference type="NCBIfam" id="TIGR02272"/>
    </source>
</evidence>
<evidence type="ECO:0000256" key="2">
    <source>
        <dbReference type="ARBA" id="ARBA00023002"/>
    </source>
</evidence>
<dbReference type="EMBL" id="QEKO01000001">
    <property type="protein sequence ID" value="PVY68288.1"/>
    <property type="molecule type" value="Genomic_DNA"/>
</dbReference>
<dbReference type="Proteomes" id="UP000246145">
    <property type="component" value="Unassembled WGS sequence"/>
</dbReference>